<name>A0A8I5NC27_PAPAN</name>
<proteinExistence type="predicted"/>
<reference evidence="2" key="3">
    <citation type="submission" date="2025-09" db="UniProtKB">
        <authorList>
            <consortium name="Ensembl"/>
        </authorList>
    </citation>
    <scope>IDENTIFICATION</scope>
</reference>
<organism evidence="2 3">
    <name type="scientific">Papio anubis</name>
    <name type="common">Olive baboon</name>
    <dbReference type="NCBI Taxonomy" id="9555"/>
    <lineage>
        <taxon>Eukaryota</taxon>
        <taxon>Metazoa</taxon>
        <taxon>Chordata</taxon>
        <taxon>Craniata</taxon>
        <taxon>Vertebrata</taxon>
        <taxon>Euteleostomi</taxon>
        <taxon>Mammalia</taxon>
        <taxon>Eutheria</taxon>
        <taxon>Euarchontoglires</taxon>
        <taxon>Primates</taxon>
        <taxon>Haplorrhini</taxon>
        <taxon>Catarrhini</taxon>
        <taxon>Cercopithecidae</taxon>
        <taxon>Cercopithecinae</taxon>
        <taxon>Papio</taxon>
    </lineage>
</organism>
<reference evidence="2" key="2">
    <citation type="submission" date="2025-08" db="UniProtKB">
        <authorList>
            <consortium name="Ensembl"/>
        </authorList>
    </citation>
    <scope>IDENTIFICATION</scope>
</reference>
<evidence type="ECO:0000256" key="1">
    <source>
        <dbReference type="SAM" id="Phobius"/>
    </source>
</evidence>
<dbReference type="Ensembl" id="ENSPANT00000068937.1">
    <property type="protein sequence ID" value="ENSPANP00000051067.1"/>
    <property type="gene ID" value="ENSPANG00000045182.1"/>
</dbReference>
<sequence>VAHPERAWKLHAPSHIPSSIHLFIWCSSIAFVMSLIVNWKTVEEEENRHISYLEVLQKGQSEFHV</sequence>
<keyword evidence="1" id="KW-1133">Transmembrane helix</keyword>
<dbReference type="AlphaFoldDB" id="A0A8I5NC27"/>
<keyword evidence="1" id="KW-0472">Membrane</keyword>
<keyword evidence="3" id="KW-1185">Reference proteome</keyword>
<dbReference type="Proteomes" id="UP000028761">
    <property type="component" value="Chromosome 1"/>
</dbReference>
<evidence type="ECO:0000313" key="2">
    <source>
        <dbReference type="Ensembl" id="ENSPANP00000051067.1"/>
    </source>
</evidence>
<protein>
    <submittedName>
        <fullName evidence="2">Uncharacterized protein</fullName>
    </submittedName>
</protein>
<evidence type="ECO:0000313" key="3">
    <source>
        <dbReference type="Proteomes" id="UP000028761"/>
    </source>
</evidence>
<keyword evidence="1" id="KW-0812">Transmembrane</keyword>
<accession>A0A8I5NC27</accession>
<feature type="transmembrane region" description="Helical" evidence="1">
    <location>
        <begin position="20"/>
        <end position="39"/>
    </location>
</feature>
<reference evidence="2 3" key="1">
    <citation type="submission" date="2012-03" db="EMBL/GenBank/DDBJ databases">
        <title>Whole Genome Assembly of Papio anubis.</title>
        <authorList>
            <person name="Liu Y.L."/>
            <person name="Abraham K.A."/>
            <person name="Akbar H.A."/>
            <person name="Ali S.A."/>
            <person name="Anosike U.A."/>
            <person name="Aqrawi P.A."/>
            <person name="Arias F.A."/>
            <person name="Attaway T.A."/>
            <person name="Awwad R.A."/>
            <person name="Babu C.B."/>
            <person name="Bandaranaike D.B."/>
            <person name="Battles P.B."/>
            <person name="Bell A.B."/>
            <person name="Beltran B.B."/>
            <person name="Berhane-Mersha D.B."/>
            <person name="Bess C.B."/>
            <person name="Bickham C.B."/>
            <person name="Bolden T.B."/>
            <person name="Carter K.C."/>
            <person name="Chau D.C."/>
            <person name="Chavez A.C."/>
            <person name="Clerc-Blankenburg K.C."/>
            <person name="Coyle M.C."/>
            <person name="Dao M.D."/>
            <person name="Davila M.L.D."/>
            <person name="Davy-Carroll L.D."/>
            <person name="Denson S.D."/>
            <person name="Dinh H.D."/>
            <person name="Fernandez S.F."/>
            <person name="Fernando P.F."/>
            <person name="Forbes L.F."/>
            <person name="Francis C.F."/>
            <person name="Francisco L.F."/>
            <person name="Fu Q.F."/>
            <person name="Garcia-Iii R.G."/>
            <person name="Garrett T.G."/>
            <person name="Gross S.G."/>
            <person name="Gubbala S.G."/>
            <person name="Hirani K.H."/>
            <person name="Hogues M.H."/>
            <person name="Hollins B.H."/>
            <person name="Jackson L.J."/>
            <person name="Javaid M.J."/>
            <person name="Jhangiani S.J."/>
            <person name="Johnson A.J."/>
            <person name="Johnson B.J."/>
            <person name="Jones J.J."/>
            <person name="Joshi V.J."/>
            <person name="Kalu J.K."/>
            <person name="Khan N.K."/>
            <person name="Korchina V.K."/>
            <person name="Kovar C.K."/>
            <person name="Lago L.L."/>
            <person name="Lara F.L."/>
            <person name="Le T.-K.L."/>
            <person name="Lee S.L."/>
            <person name="Legall-Iii F.L."/>
            <person name="Lemon S.L."/>
            <person name="Liu J.L."/>
            <person name="Liu Y.-S.L."/>
            <person name="Liyanage D.L."/>
            <person name="Lopez J.L."/>
            <person name="Lorensuhewa L.L."/>
            <person name="Mata R.M."/>
            <person name="Mathew T.M."/>
            <person name="Mercado C.M."/>
            <person name="Mercado I.M."/>
            <person name="Morales K.M."/>
            <person name="Morgan M.M."/>
            <person name="Munidasa M.M."/>
            <person name="Ngo D.N."/>
            <person name="Nguyen L.N."/>
            <person name="Nguyen T.N."/>
            <person name="Nguyen N.N."/>
            <person name="Obregon M.O."/>
            <person name="Okwuonu G.O."/>
            <person name="Ongeri F.O."/>
            <person name="Onwere C.O."/>
            <person name="Osifeso I.O."/>
            <person name="Parra A.P."/>
            <person name="Patil S.P."/>
            <person name="Perez A.P."/>
            <person name="Perez Y.P."/>
            <person name="Pham C.P."/>
            <person name="Pu L.-L.P."/>
            <person name="Puazo M.P."/>
            <person name="Quiroz J.Q."/>
            <person name="Rouhana J.R."/>
            <person name="Ruiz M.R."/>
            <person name="Ruiz S.-J.R."/>
            <person name="Saada N.S."/>
            <person name="Santibanez J.S."/>
            <person name="Scheel M.S."/>
            <person name="Schneider B.S."/>
            <person name="Simmons D.S."/>
            <person name="Sisson I.S."/>
            <person name="Tang L.-Y.T."/>
            <person name="Thornton R.T."/>
            <person name="Tisius J.T."/>
            <person name="Toledanes G.T."/>
            <person name="Trejos Z.T."/>
            <person name="Usmani K.U."/>
            <person name="Varghese R.V."/>
            <person name="Vattathil S.V."/>
            <person name="Vee V.V."/>
            <person name="Walker D.W."/>
            <person name="Weissenberger G.W."/>
            <person name="White C.W."/>
            <person name="Williams A.W."/>
            <person name="Woodworth J.W."/>
            <person name="Wright R.W."/>
            <person name="Zhu Y.Z."/>
            <person name="Han Y.H."/>
            <person name="Newsham I.N."/>
            <person name="Nazareth L.N."/>
            <person name="Worley K.W."/>
            <person name="Muzny D.M."/>
            <person name="Rogers J.R."/>
            <person name="Gibbs R.G."/>
        </authorList>
    </citation>
    <scope>NUCLEOTIDE SEQUENCE [LARGE SCALE GENOMIC DNA]</scope>
</reference>